<proteinExistence type="predicted"/>
<dbReference type="EMBL" id="JAVHNR010000002">
    <property type="protein sequence ID" value="KAK6351631.1"/>
    <property type="molecule type" value="Genomic_DNA"/>
</dbReference>
<feature type="region of interest" description="Disordered" evidence="1">
    <location>
        <begin position="873"/>
        <end position="892"/>
    </location>
</feature>
<evidence type="ECO:0000313" key="3">
    <source>
        <dbReference type="Proteomes" id="UP001313282"/>
    </source>
</evidence>
<protein>
    <submittedName>
        <fullName evidence="2">Uncharacterized protein</fullName>
    </submittedName>
</protein>
<feature type="compositionally biased region" description="Polar residues" evidence="1">
    <location>
        <begin position="64"/>
        <end position="81"/>
    </location>
</feature>
<keyword evidence="3" id="KW-1185">Reference proteome</keyword>
<organism evidence="2 3">
    <name type="scientific">Orbilia javanica</name>
    <dbReference type="NCBI Taxonomy" id="47235"/>
    <lineage>
        <taxon>Eukaryota</taxon>
        <taxon>Fungi</taxon>
        <taxon>Dikarya</taxon>
        <taxon>Ascomycota</taxon>
        <taxon>Pezizomycotina</taxon>
        <taxon>Orbiliomycetes</taxon>
        <taxon>Orbiliales</taxon>
        <taxon>Orbiliaceae</taxon>
        <taxon>Orbilia</taxon>
    </lineage>
</organism>
<reference evidence="2 3" key="1">
    <citation type="submission" date="2019-10" db="EMBL/GenBank/DDBJ databases">
        <authorList>
            <person name="Palmer J.M."/>
        </authorList>
    </citation>
    <scope>NUCLEOTIDE SEQUENCE [LARGE SCALE GENOMIC DNA]</scope>
    <source>
        <strain evidence="2 3">TWF718</strain>
    </source>
</reference>
<feature type="compositionally biased region" description="Polar residues" evidence="1">
    <location>
        <begin position="36"/>
        <end position="50"/>
    </location>
</feature>
<name>A0AAN8N6T1_9PEZI</name>
<accession>A0AAN8N6T1</accession>
<feature type="compositionally biased region" description="Polar residues" evidence="1">
    <location>
        <begin position="494"/>
        <end position="515"/>
    </location>
</feature>
<feature type="compositionally biased region" description="Basic and acidic residues" evidence="1">
    <location>
        <begin position="463"/>
        <end position="478"/>
    </location>
</feature>
<feature type="compositionally biased region" description="Polar residues" evidence="1">
    <location>
        <begin position="668"/>
        <end position="680"/>
    </location>
</feature>
<feature type="region of interest" description="Disordered" evidence="1">
    <location>
        <begin position="436"/>
        <end position="515"/>
    </location>
</feature>
<dbReference type="AlphaFoldDB" id="A0AAN8N6T1"/>
<feature type="region of interest" description="Disordered" evidence="1">
    <location>
        <begin position="785"/>
        <end position="840"/>
    </location>
</feature>
<evidence type="ECO:0000313" key="2">
    <source>
        <dbReference type="EMBL" id="KAK6351631.1"/>
    </source>
</evidence>
<feature type="region of interest" description="Disordered" evidence="1">
    <location>
        <begin position="1"/>
        <end position="122"/>
    </location>
</feature>
<feature type="compositionally biased region" description="Basic and acidic residues" evidence="1">
    <location>
        <begin position="879"/>
        <end position="890"/>
    </location>
</feature>
<feature type="compositionally biased region" description="Basic and acidic residues" evidence="1">
    <location>
        <begin position="84"/>
        <end position="93"/>
    </location>
</feature>
<gene>
    <name evidence="2" type="ORF">TWF718_004785</name>
</gene>
<feature type="region of interest" description="Disordered" evidence="1">
    <location>
        <begin position="668"/>
        <end position="691"/>
    </location>
</feature>
<evidence type="ECO:0000256" key="1">
    <source>
        <dbReference type="SAM" id="MobiDB-lite"/>
    </source>
</evidence>
<dbReference type="Proteomes" id="UP001313282">
    <property type="component" value="Unassembled WGS sequence"/>
</dbReference>
<sequence length="1069" mass="118434">MSKPYPKSLGRGGRRSLSDVQVGRLGESQGRDTRLPTRTVSLATSRTGSNLPLGERVPADFQHLPTSNPRSIPRVETSSTNGHRRAEFHRDYENQPIRAPETTKLPEEGLETQTDPSSERRKENVAPIINYQAWSELPIPTVKEANRPDEVQACNQPIPFPSDSRANLGIAQDPVEVSRGVCDSLNRPVTSLRLPVQENLLPNLQSMYGNISPDLTSNLAFLYAIEDAFDARYTAAFDVFYNARRFFDKPSGTILDSTSNKYPIGSGTLSGKSIYGVFINDYLLYEPKSATRPRQPISPNLPSTGLFNQRAVRPNISGKILTLYAPSQRGLSTKESHMVLVAAGRKFASHQKGLTVPSRRLHRSQLSESVGYSSLPRRRKVVGRDTMMPPIRLRPIFRTSPPRAPSFGMRKKTSTLRPKAVMAWWKEREAATSRVETFGREVPRPLFNEQTKEPPLPKGEPPTNEKGKDKDRDKEKRRNPLRRLSSLFGKRQNSEASLKSMGISNGSQRSLNSLPSQVSLPECRQGLPSFITTNIVRNNRGSTFVGGGIETTRPEKKSEPLSVVQQRISSFEAPVPIQIEKKYQTSPSYQLLSTLKPVRGRSLKEQFEKKLDYGAQDSKSEAIYEGTKTQAREVAPGHALVTPLDTSGYESTIFTRHLPPTLKLSNASGSTHSDGFSITSPPFVENSESEVNGSREIYDGELDLSSPDFSDPQIITSTPLQNSGLGSPLIPPSISIFGDSRLSDNFDYSVDSSINSNHHTIPIASTTIKETKATSNNTLAYKKAIGSSEKKHHSTGSVGSTASDDNKENIAPDIDLPNLPRLSPRNTRRRSGSGILGLFRDEATTQNMGVKFQQRQNRGWQKRPLRMVKSALGPFGTKESSKTVSRDQRGIKKKRQSVLDLFKFSRPTDMTNSTPTPGTSSFRVLPTADSVSMRSDVEVPIHKKKSILSTKLGRKKKPILVVPKYPKKDKSRGNLFGLFEFNKGSPRNSFAIHSDTKEATERKFSIGSNRTLSKTTRRLSVNVFPLFRRRIFSAPPDTQSLPPEPVTVIQGRSISPPPQLELTLSGSGL</sequence>
<comment type="caution">
    <text evidence="2">The sequence shown here is derived from an EMBL/GenBank/DDBJ whole genome shotgun (WGS) entry which is preliminary data.</text>
</comment>